<dbReference type="Pfam" id="PF07690">
    <property type="entry name" value="MFS_1"/>
    <property type="match status" value="1"/>
</dbReference>
<feature type="transmembrane region" description="Helical" evidence="5">
    <location>
        <begin position="179"/>
        <end position="201"/>
    </location>
</feature>
<evidence type="ECO:0000256" key="4">
    <source>
        <dbReference type="ARBA" id="ARBA00023136"/>
    </source>
</evidence>
<keyword evidence="2 5" id="KW-0812">Transmembrane</keyword>
<protein>
    <submittedName>
        <fullName evidence="7">Related to synaptic vesicle transporter SVOP and related transporters (Major facilitator superfamily)</fullName>
    </submittedName>
</protein>
<feature type="transmembrane region" description="Helical" evidence="5">
    <location>
        <begin position="125"/>
        <end position="142"/>
    </location>
</feature>
<feature type="transmembrane region" description="Helical" evidence="5">
    <location>
        <begin position="243"/>
        <end position="262"/>
    </location>
</feature>
<feature type="transmembrane region" description="Helical" evidence="5">
    <location>
        <begin position="491"/>
        <end position="512"/>
    </location>
</feature>
<dbReference type="InterPro" id="IPR011701">
    <property type="entry name" value="MFS"/>
</dbReference>
<feature type="transmembrane region" description="Helical" evidence="5">
    <location>
        <begin position="396"/>
        <end position="416"/>
    </location>
</feature>
<dbReference type="STRING" id="576137.A0A1L7WSE1"/>
<proteinExistence type="predicted"/>
<evidence type="ECO:0000256" key="1">
    <source>
        <dbReference type="ARBA" id="ARBA00004141"/>
    </source>
</evidence>
<dbReference type="PROSITE" id="PS50850">
    <property type="entry name" value="MFS"/>
    <property type="match status" value="1"/>
</dbReference>
<feature type="transmembrane region" description="Helical" evidence="5">
    <location>
        <begin position="428"/>
        <end position="450"/>
    </location>
</feature>
<feature type="transmembrane region" description="Helical" evidence="5">
    <location>
        <begin position="457"/>
        <end position="479"/>
    </location>
</feature>
<keyword evidence="8" id="KW-1185">Reference proteome</keyword>
<feature type="transmembrane region" description="Helical" evidence="5">
    <location>
        <begin position="314"/>
        <end position="331"/>
    </location>
</feature>
<dbReference type="GO" id="GO:0022857">
    <property type="term" value="F:transmembrane transporter activity"/>
    <property type="evidence" value="ECO:0007669"/>
    <property type="project" value="InterPro"/>
</dbReference>
<comment type="subcellular location">
    <subcellularLocation>
        <location evidence="1">Membrane</location>
        <topology evidence="1">Multi-pass membrane protein</topology>
    </subcellularLocation>
</comment>
<dbReference type="SUPFAM" id="SSF103473">
    <property type="entry name" value="MFS general substrate transporter"/>
    <property type="match status" value="1"/>
</dbReference>
<dbReference type="Proteomes" id="UP000184330">
    <property type="component" value="Unassembled WGS sequence"/>
</dbReference>
<sequence length="534" mass="59316">MEEKPEYIEMVGTGNTTPVNGATNSLGIIEKDHALGDSSHLETGLIDGITAEHRDYLISRHGTADLNPLPTMDPADPLNWPAWKKNTNLFLVAFHAMMTTFTAAAVIPAFETFSIDFGISITKASYLTSIQILILGFAPLFWKPVSNRFGRRPIWLISTLCSMVCNIGCAESHSYASQVVTRLLVAFFISPAIAISSAVVTETFFARERGAKMGIWTLMVTLGPPSGPFVMGFVAYHTGGYEWIYWTLAITNGVQFILYFFLSPETLYIRNAPTPPPSSSAFKRQYLNFGRLDPHPLSFADFWTPIKMFAYPNILLPTIAYSIVFNFSSVLLTVEIPQLFTPKYHFNAQQIGLQFIGMVVGSVLGEQFGGRGSDFWMRRAGKKVGRSGVVRAERRIWVSYPGFMTVIIGLVVFCVQVEHLSHYNVTPIVGIAISAFGNQIITTVLVTYAVDCHHEHAASIGVFINLVRSTWGFIGPFWFPDMFTSLGLSGSAGLMVGIIVVFSTLPTIFIQWKGRQIRDRRSKNELDQVRAITR</sequence>
<gene>
    <name evidence="7" type="ORF">PAC_05565</name>
</gene>
<dbReference type="Gene3D" id="1.20.1250.20">
    <property type="entry name" value="MFS general substrate transporter like domains"/>
    <property type="match status" value="1"/>
</dbReference>
<dbReference type="InterPro" id="IPR036259">
    <property type="entry name" value="MFS_trans_sf"/>
</dbReference>
<keyword evidence="4 5" id="KW-0472">Membrane</keyword>
<evidence type="ECO:0000313" key="7">
    <source>
        <dbReference type="EMBL" id="CZR55677.1"/>
    </source>
</evidence>
<dbReference type="OrthoDB" id="2585655at2759"/>
<evidence type="ECO:0000256" key="5">
    <source>
        <dbReference type="SAM" id="Phobius"/>
    </source>
</evidence>
<evidence type="ECO:0000259" key="6">
    <source>
        <dbReference type="PROSITE" id="PS50850"/>
    </source>
</evidence>
<organism evidence="7 8">
    <name type="scientific">Phialocephala subalpina</name>
    <dbReference type="NCBI Taxonomy" id="576137"/>
    <lineage>
        <taxon>Eukaryota</taxon>
        <taxon>Fungi</taxon>
        <taxon>Dikarya</taxon>
        <taxon>Ascomycota</taxon>
        <taxon>Pezizomycotina</taxon>
        <taxon>Leotiomycetes</taxon>
        <taxon>Helotiales</taxon>
        <taxon>Mollisiaceae</taxon>
        <taxon>Phialocephala</taxon>
        <taxon>Phialocephala fortinii species complex</taxon>
    </lineage>
</organism>
<keyword evidence="3 5" id="KW-1133">Transmembrane helix</keyword>
<dbReference type="EMBL" id="FJOG01000007">
    <property type="protein sequence ID" value="CZR55677.1"/>
    <property type="molecule type" value="Genomic_DNA"/>
</dbReference>
<accession>A0A1L7WSE1</accession>
<dbReference type="AlphaFoldDB" id="A0A1L7WSE1"/>
<evidence type="ECO:0000256" key="3">
    <source>
        <dbReference type="ARBA" id="ARBA00022989"/>
    </source>
</evidence>
<reference evidence="7 8" key="1">
    <citation type="submission" date="2016-03" db="EMBL/GenBank/DDBJ databases">
        <authorList>
            <person name="Ploux O."/>
        </authorList>
    </citation>
    <scope>NUCLEOTIDE SEQUENCE [LARGE SCALE GENOMIC DNA]</scope>
    <source>
        <strain evidence="7 8">UAMH 11012</strain>
    </source>
</reference>
<feature type="transmembrane region" description="Helical" evidence="5">
    <location>
        <begin position="213"/>
        <end position="237"/>
    </location>
</feature>
<evidence type="ECO:0000256" key="2">
    <source>
        <dbReference type="ARBA" id="ARBA00022692"/>
    </source>
</evidence>
<name>A0A1L7WSE1_9HELO</name>
<dbReference type="InterPro" id="IPR020846">
    <property type="entry name" value="MFS_dom"/>
</dbReference>
<feature type="transmembrane region" description="Helical" evidence="5">
    <location>
        <begin position="154"/>
        <end position="173"/>
    </location>
</feature>
<evidence type="ECO:0000313" key="8">
    <source>
        <dbReference type="Proteomes" id="UP000184330"/>
    </source>
</evidence>
<dbReference type="PANTHER" id="PTHR23502:SF2">
    <property type="entry name" value="TRANSPORTER, PUTATIVE (AFU_ORTHOLOGUE AFUA_2G08910)-RELATED"/>
    <property type="match status" value="1"/>
</dbReference>
<dbReference type="PANTHER" id="PTHR23502">
    <property type="entry name" value="MAJOR FACILITATOR SUPERFAMILY"/>
    <property type="match status" value="1"/>
</dbReference>
<dbReference type="FunFam" id="1.20.1250.20:FF:000318">
    <property type="entry name" value="MFS multidrug transporter, putative"/>
    <property type="match status" value="1"/>
</dbReference>
<feature type="transmembrane region" description="Helical" evidence="5">
    <location>
        <begin position="351"/>
        <end position="369"/>
    </location>
</feature>
<dbReference type="GO" id="GO:0005886">
    <property type="term" value="C:plasma membrane"/>
    <property type="evidence" value="ECO:0007669"/>
    <property type="project" value="TreeGrafter"/>
</dbReference>
<feature type="domain" description="Major facilitator superfamily (MFS) profile" evidence="6">
    <location>
        <begin position="88"/>
        <end position="515"/>
    </location>
</feature>
<feature type="transmembrane region" description="Helical" evidence="5">
    <location>
        <begin position="89"/>
        <end position="110"/>
    </location>
</feature>